<dbReference type="GO" id="GO:0035516">
    <property type="term" value="F:broad specificity oxidative DNA demethylase activity"/>
    <property type="evidence" value="ECO:0007669"/>
    <property type="project" value="TreeGrafter"/>
</dbReference>
<feature type="binding site" evidence="5">
    <location>
        <position position="141"/>
    </location>
    <ligand>
        <name>substrate</name>
    </ligand>
</feature>
<evidence type="ECO:0000313" key="9">
    <source>
        <dbReference type="Proteomes" id="UP000234503"/>
    </source>
</evidence>
<organism evidence="8 9">
    <name type="scientific">Chimaeribacter coloradensis</name>
    <dbReference type="NCBI Taxonomy" id="2060068"/>
    <lineage>
        <taxon>Bacteria</taxon>
        <taxon>Pseudomonadati</taxon>
        <taxon>Pseudomonadota</taxon>
        <taxon>Gammaproteobacteria</taxon>
        <taxon>Enterobacterales</taxon>
        <taxon>Yersiniaceae</taxon>
        <taxon>Chimaeribacter</taxon>
    </lineage>
</organism>
<dbReference type="SUPFAM" id="SSF51197">
    <property type="entry name" value="Clavaminate synthase-like"/>
    <property type="match status" value="1"/>
</dbReference>
<keyword evidence="1 6" id="KW-0479">Metal-binding</keyword>
<dbReference type="GO" id="GO:0008198">
    <property type="term" value="F:ferrous iron binding"/>
    <property type="evidence" value="ECO:0007669"/>
    <property type="project" value="TreeGrafter"/>
</dbReference>
<evidence type="ECO:0000256" key="2">
    <source>
        <dbReference type="ARBA" id="ARBA00022964"/>
    </source>
</evidence>
<feature type="binding site" evidence="5">
    <location>
        <begin position="126"/>
        <end position="128"/>
    </location>
    <ligand>
        <name>2-oxoglutarate</name>
        <dbReference type="ChEBI" id="CHEBI:16810"/>
    </ligand>
</feature>
<dbReference type="PANTHER" id="PTHR16557:SF2">
    <property type="entry name" value="NUCLEIC ACID DIOXYGENASE ALKBH1"/>
    <property type="match status" value="1"/>
</dbReference>
<keyword evidence="4 6" id="KW-0408">Iron</keyword>
<reference evidence="8 9" key="1">
    <citation type="submission" date="2017-12" db="EMBL/GenBank/DDBJ databases">
        <title>Characterization of six clinical isolates of Enterochimera gen. nov., a novel genus of the Yersiniaciae family and the three species Enterochimera arupensis sp. nov., Enterochimera coloradensis sp. nov, and Enterochimera californica sp. nov.</title>
        <authorList>
            <person name="Rossi A."/>
            <person name="Fisher M."/>
        </authorList>
    </citation>
    <scope>NUCLEOTIDE SEQUENCE [LARGE SCALE GENOMIC DNA]</scope>
    <source>
        <strain evidence="9">2016-Iso4</strain>
    </source>
</reference>
<keyword evidence="3" id="KW-0560">Oxidoreductase</keyword>
<gene>
    <name evidence="8" type="ORF">CYR32_16460</name>
</gene>
<evidence type="ECO:0000256" key="5">
    <source>
        <dbReference type="PIRSR" id="PIRSR604574-1"/>
    </source>
</evidence>
<comment type="caution">
    <text evidence="8">The sequence shown here is derived from an EMBL/GenBank/DDBJ whole genome shotgun (WGS) entry which is preliminary data.</text>
</comment>
<feature type="binding site" evidence="6">
    <location>
        <position position="193"/>
    </location>
    <ligand>
        <name>Fe cation</name>
        <dbReference type="ChEBI" id="CHEBI:24875"/>
        <note>catalytic</note>
    </ligand>
</feature>
<accession>A0A2N5DWS2</accession>
<dbReference type="InterPro" id="IPR005123">
    <property type="entry name" value="Oxoglu/Fe-dep_dioxygenase_dom"/>
</dbReference>
<keyword evidence="8" id="KW-0489">Methyltransferase</keyword>
<protein>
    <submittedName>
        <fullName evidence="8">DNA oxidative demethylase AlkB</fullName>
    </submittedName>
</protein>
<dbReference type="PANTHER" id="PTHR16557">
    <property type="entry name" value="ALKYLATED DNA REPAIR PROTEIN ALKB-RELATED"/>
    <property type="match status" value="1"/>
</dbReference>
<evidence type="ECO:0000313" key="8">
    <source>
        <dbReference type="EMBL" id="PLR31698.1"/>
    </source>
</evidence>
<feature type="binding site" evidence="6">
    <location>
        <position position="139"/>
    </location>
    <ligand>
        <name>Fe cation</name>
        <dbReference type="ChEBI" id="CHEBI:24875"/>
        <note>catalytic</note>
    </ligand>
</feature>
<evidence type="ECO:0000256" key="4">
    <source>
        <dbReference type="ARBA" id="ARBA00023004"/>
    </source>
</evidence>
<dbReference type="InterPro" id="IPR004574">
    <property type="entry name" value="Alkb"/>
</dbReference>
<dbReference type="Pfam" id="PF13532">
    <property type="entry name" value="2OG-FeII_Oxy_2"/>
    <property type="match status" value="1"/>
</dbReference>
<proteinExistence type="predicted"/>
<dbReference type="GO" id="GO:0035513">
    <property type="term" value="P:oxidative RNA demethylation"/>
    <property type="evidence" value="ECO:0007669"/>
    <property type="project" value="TreeGrafter"/>
</dbReference>
<dbReference type="NCBIfam" id="NF011930">
    <property type="entry name" value="PRK15401.1"/>
    <property type="match status" value="1"/>
</dbReference>
<dbReference type="AlphaFoldDB" id="A0A2N5DWS2"/>
<feature type="domain" description="Fe2OG dioxygenase" evidence="7">
    <location>
        <begin position="119"/>
        <end position="219"/>
    </location>
</feature>
<feature type="binding site" evidence="5">
    <location>
        <begin position="210"/>
        <end position="216"/>
    </location>
    <ligand>
        <name>2-oxoglutarate</name>
        <dbReference type="ChEBI" id="CHEBI:16810"/>
    </ligand>
</feature>
<dbReference type="InterPro" id="IPR037151">
    <property type="entry name" value="AlkB-like_sf"/>
</dbReference>
<evidence type="ECO:0000256" key="6">
    <source>
        <dbReference type="PIRSR" id="PIRSR604574-2"/>
    </source>
</evidence>
<comment type="cofactor">
    <cofactor evidence="6">
        <name>Fe(2+)</name>
        <dbReference type="ChEBI" id="CHEBI:29033"/>
    </cofactor>
    <text evidence="6">Binds 1 Fe(2+) ion per subunit.</text>
</comment>
<dbReference type="GO" id="GO:0035515">
    <property type="term" value="F:oxidative RNA demethylase activity"/>
    <property type="evidence" value="ECO:0007669"/>
    <property type="project" value="TreeGrafter"/>
</dbReference>
<keyword evidence="2" id="KW-0223">Dioxygenase</keyword>
<dbReference type="InterPro" id="IPR027450">
    <property type="entry name" value="AlkB-like"/>
</dbReference>
<dbReference type="PROSITE" id="PS51471">
    <property type="entry name" value="FE2OG_OXY"/>
    <property type="match status" value="1"/>
</dbReference>
<keyword evidence="8" id="KW-0808">Transferase</keyword>
<feature type="binding site" evidence="6">
    <location>
        <position position="137"/>
    </location>
    <ligand>
        <name>Fe cation</name>
        <dbReference type="ChEBI" id="CHEBI:24875"/>
        <note>catalytic</note>
    </ligand>
</feature>
<dbReference type="Proteomes" id="UP000234503">
    <property type="component" value="Unassembled WGS sequence"/>
</dbReference>
<dbReference type="GO" id="GO:0005737">
    <property type="term" value="C:cytoplasm"/>
    <property type="evidence" value="ECO:0007669"/>
    <property type="project" value="TreeGrafter"/>
</dbReference>
<dbReference type="EMBL" id="PJZH01000022">
    <property type="protein sequence ID" value="PLR31698.1"/>
    <property type="molecule type" value="Genomic_DNA"/>
</dbReference>
<dbReference type="GO" id="GO:0008168">
    <property type="term" value="F:methyltransferase activity"/>
    <property type="evidence" value="ECO:0007669"/>
    <property type="project" value="UniProtKB-KW"/>
</dbReference>
<keyword evidence="9" id="KW-1185">Reference proteome</keyword>
<dbReference type="OrthoDB" id="9796932at2"/>
<feature type="binding site" evidence="5">
    <location>
        <position position="167"/>
    </location>
    <ligand>
        <name>substrate</name>
    </ligand>
</feature>
<sequence>MQTIIPDLFDPPAIPWNEPIGDASLLLHGFVLAQEEALLAALRGVIAEAPFRKMQTPGGRPMSVATTSCGRLGWMTDRRGYRYVTGDPLRGQAPWPVMPPLLADLAGQAAALAGFPAFCPDSCLINRYVPGAKMSLHQDKDEADFSQPIVSVSLGLPAVFQFGGLARSDTPQRYLLTHGDVVVWGGPDRLRFHGVLPVRPGEHPRMGAQRINLTFRVAG</sequence>
<evidence type="ECO:0000256" key="3">
    <source>
        <dbReference type="ARBA" id="ARBA00023002"/>
    </source>
</evidence>
<feature type="binding site" evidence="5">
    <location>
        <position position="74"/>
    </location>
    <ligand>
        <name>substrate</name>
    </ligand>
</feature>
<dbReference type="Gene3D" id="2.60.120.590">
    <property type="entry name" value="Alpha-ketoglutarate-dependent dioxygenase AlkB-like"/>
    <property type="match status" value="1"/>
</dbReference>
<evidence type="ECO:0000259" key="7">
    <source>
        <dbReference type="PROSITE" id="PS51471"/>
    </source>
</evidence>
<name>A0A2N5DWS2_9GAMM</name>
<dbReference type="GO" id="GO:0032259">
    <property type="term" value="P:methylation"/>
    <property type="evidence" value="ECO:0007669"/>
    <property type="project" value="UniProtKB-KW"/>
</dbReference>
<feature type="binding site" evidence="5">
    <location>
        <begin position="81"/>
        <end position="83"/>
    </location>
    <ligand>
        <name>substrate</name>
    </ligand>
</feature>
<evidence type="ECO:0000256" key="1">
    <source>
        <dbReference type="ARBA" id="ARBA00022723"/>
    </source>
</evidence>